<dbReference type="AlphaFoldDB" id="A0A090W378"/>
<gene>
    <name evidence="4" type="ORF">JCM19302_1074</name>
</gene>
<accession>A0A090W378</accession>
<keyword evidence="3" id="KW-0812">Transmembrane</keyword>
<evidence type="ECO:0000256" key="1">
    <source>
        <dbReference type="ARBA" id="ARBA00022679"/>
    </source>
</evidence>
<dbReference type="Proteomes" id="UP000029646">
    <property type="component" value="Unassembled WGS sequence"/>
</dbReference>
<dbReference type="GO" id="GO:0008654">
    <property type="term" value="P:phospholipid biosynthetic process"/>
    <property type="evidence" value="ECO:0007669"/>
    <property type="project" value="InterPro"/>
</dbReference>
<dbReference type="InterPro" id="IPR043130">
    <property type="entry name" value="CDP-OH_PTrfase_TM_dom"/>
</dbReference>
<keyword evidence="3" id="KW-0472">Membrane</keyword>
<dbReference type="GO" id="GO:0016020">
    <property type="term" value="C:membrane"/>
    <property type="evidence" value="ECO:0007669"/>
    <property type="project" value="InterPro"/>
</dbReference>
<sequence length="261" mass="29254">MFVIFTKILLYMKRYIPNALTLLNLLCGCIAVLFTVNDNFISAAIFVFLGIFFDFFDGFAARQLNAQGELGLQLDSLADVVTSGLVPGIVMFKLLGLTELGWTDSSYNNFQISLHELTGGGYLSFLGLAITLASAYRLAKFNIDTEQQSFFKGLPTPANALLVISLPLILEFQNNDFINQIILNKWFLIGFTIFSCWILTSNIKLFALKFKTYGFKANATRYIFIILCLVMLVTLHFAAIPIIILLYIVMSLLDNLTSKKN</sequence>
<dbReference type="EC" id="2.7.8.8" evidence="4"/>
<evidence type="ECO:0000256" key="3">
    <source>
        <dbReference type="SAM" id="Phobius"/>
    </source>
</evidence>
<dbReference type="InterPro" id="IPR048254">
    <property type="entry name" value="CDP_ALCOHOL_P_TRANSF_CS"/>
</dbReference>
<feature type="transmembrane region" description="Helical" evidence="3">
    <location>
        <begin position="77"/>
        <end position="97"/>
    </location>
</feature>
<evidence type="ECO:0000313" key="5">
    <source>
        <dbReference type="Proteomes" id="UP000029646"/>
    </source>
</evidence>
<dbReference type="Gene3D" id="1.20.120.1760">
    <property type="match status" value="1"/>
</dbReference>
<name>A0A090W378_9FLAO</name>
<dbReference type="Pfam" id="PF01066">
    <property type="entry name" value="CDP-OH_P_transf"/>
    <property type="match status" value="1"/>
</dbReference>
<dbReference type="GO" id="GO:0003882">
    <property type="term" value="F:CDP-diacylglycerol-serine O-phosphatidyltransferase activity"/>
    <property type="evidence" value="ECO:0007669"/>
    <property type="project" value="UniProtKB-EC"/>
</dbReference>
<dbReference type="PROSITE" id="PS51257">
    <property type="entry name" value="PROKAR_LIPOPROTEIN"/>
    <property type="match status" value="1"/>
</dbReference>
<feature type="transmembrane region" description="Helical" evidence="3">
    <location>
        <begin position="40"/>
        <end position="56"/>
    </location>
</feature>
<keyword evidence="1 2" id="KW-0808">Transferase</keyword>
<dbReference type="EMBL" id="BBNS01000012">
    <property type="protein sequence ID" value="GAL71396.1"/>
    <property type="molecule type" value="Genomic_DNA"/>
</dbReference>
<keyword evidence="3" id="KW-1133">Transmembrane helix</keyword>
<feature type="transmembrane region" description="Helical" evidence="3">
    <location>
        <begin position="15"/>
        <end position="34"/>
    </location>
</feature>
<feature type="transmembrane region" description="Helical" evidence="3">
    <location>
        <begin position="150"/>
        <end position="170"/>
    </location>
</feature>
<protein>
    <submittedName>
        <fullName evidence="4">CDP-diacylglycerol-serine O-phosphatidyltransferase</fullName>
        <ecNumber evidence="4">2.7.8.8</ecNumber>
    </submittedName>
</protein>
<feature type="transmembrane region" description="Helical" evidence="3">
    <location>
        <begin position="117"/>
        <end position="138"/>
    </location>
</feature>
<feature type="transmembrane region" description="Helical" evidence="3">
    <location>
        <begin position="182"/>
        <end position="201"/>
    </location>
</feature>
<dbReference type="PROSITE" id="PS00379">
    <property type="entry name" value="CDP_ALCOHOL_P_TRANSF"/>
    <property type="match status" value="1"/>
</dbReference>
<proteinExistence type="inferred from homology"/>
<feature type="transmembrane region" description="Helical" evidence="3">
    <location>
        <begin position="222"/>
        <end position="250"/>
    </location>
</feature>
<evidence type="ECO:0000313" key="4">
    <source>
        <dbReference type="EMBL" id="GAL71396.1"/>
    </source>
</evidence>
<dbReference type="InterPro" id="IPR000462">
    <property type="entry name" value="CDP-OH_P_trans"/>
</dbReference>
<organism evidence="4 5">
    <name type="scientific">Jejuia pallidilutea</name>
    <dbReference type="NCBI Taxonomy" id="504487"/>
    <lineage>
        <taxon>Bacteria</taxon>
        <taxon>Pseudomonadati</taxon>
        <taxon>Bacteroidota</taxon>
        <taxon>Flavobacteriia</taxon>
        <taxon>Flavobacteriales</taxon>
        <taxon>Flavobacteriaceae</taxon>
        <taxon>Jejuia</taxon>
    </lineage>
</organism>
<reference evidence="4 5" key="1">
    <citation type="journal article" date="2014" name="Genome Announc.">
        <title>Draft Genome Sequence of Marine Flavobacterium Jejuia pallidilutea Strain 11shimoA1 and Pigmentation Mutants.</title>
        <authorList>
            <person name="Takatani N."/>
            <person name="Nakanishi M."/>
            <person name="Meirelles P."/>
            <person name="Mino S."/>
            <person name="Suda W."/>
            <person name="Oshima K."/>
            <person name="Hattori M."/>
            <person name="Ohkuma M."/>
            <person name="Hosokawa M."/>
            <person name="Miyashita K."/>
            <person name="Thompson F.L."/>
            <person name="Niwa A."/>
            <person name="Sawabe T."/>
            <person name="Sawabe T."/>
        </authorList>
    </citation>
    <scope>NUCLEOTIDE SEQUENCE [LARGE SCALE GENOMIC DNA]</scope>
    <source>
        <strain evidence="5">JCM19302</strain>
    </source>
</reference>
<evidence type="ECO:0000256" key="2">
    <source>
        <dbReference type="RuleBase" id="RU003750"/>
    </source>
</evidence>
<comment type="caution">
    <text evidence="4">The sequence shown here is derived from an EMBL/GenBank/DDBJ whole genome shotgun (WGS) entry which is preliminary data.</text>
</comment>
<comment type="similarity">
    <text evidence="2">Belongs to the CDP-alcohol phosphatidyltransferase class-I family.</text>
</comment>